<comment type="caution">
    <text evidence="2">The sequence shown here is derived from an EMBL/GenBank/DDBJ whole genome shotgun (WGS) entry which is preliminary data.</text>
</comment>
<accession>A0ABN9VVQ7</accession>
<proteinExistence type="predicted"/>
<feature type="region of interest" description="Disordered" evidence="1">
    <location>
        <begin position="126"/>
        <end position="157"/>
    </location>
</feature>
<name>A0ABN9VVQ7_9DINO</name>
<gene>
    <name evidence="2" type="ORF">PCOR1329_LOCUS61596</name>
</gene>
<evidence type="ECO:0000256" key="1">
    <source>
        <dbReference type="SAM" id="MobiDB-lite"/>
    </source>
</evidence>
<organism evidence="2 3">
    <name type="scientific">Prorocentrum cordatum</name>
    <dbReference type="NCBI Taxonomy" id="2364126"/>
    <lineage>
        <taxon>Eukaryota</taxon>
        <taxon>Sar</taxon>
        <taxon>Alveolata</taxon>
        <taxon>Dinophyceae</taxon>
        <taxon>Prorocentrales</taxon>
        <taxon>Prorocentraceae</taxon>
        <taxon>Prorocentrum</taxon>
    </lineage>
</organism>
<reference evidence="2" key="1">
    <citation type="submission" date="2023-10" db="EMBL/GenBank/DDBJ databases">
        <authorList>
            <person name="Chen Y."/>
            <person name="Shah S."/>
            <person name="Dougan E. K."/>
            <person name="Thang M."/>
            <person name="Chan C."/>
        </authorList>
    </citation>
    <scope>NUCLEOTIDE SEQUENCE [LARGE SCALE GENOMIC DNA]</scope>
</reference>
<evidence type="ECO:0000313" key="3">
    <source>
        <dbReference type="Proteomes" id="UP001189429"/>
    </source>
</evidence>
<feature type="compositionally biased region" description="Low complexity" evidence="1">
    <location>
        <begin position="126"/>
        <end position="140"/>
    </location>
</feature>
<dbReference type="Proteomes" id="UP001189429">
    <property type="component" value="Unassembled WGS sequence"/>
</dbReference>
<keyword evidence="3" id="KW-1185">Reference proteome</keyword>
<evidence type="ECO:0000313" key="2">
    <source>
        <dbReference type="EMBL" id="CAK0877567.1"/>
    </source>
</evidence>
<sequence>MARKAAPSREAPAGGDVCSPCAARRQRRRAGQAWARWSGDVLVHDLQRAVRLWRSRYEKLVKSLEDPGTAERLAVVAVHLKDMVHGKTIESPVDTLRRHVALHAASDGVLATSSPEVAQACGVNIPSSGRPAEGGAAPARKLAESPPDTAIPRAGAGVASAEAARAAGADAVHDGEIGTELDGHDPLLAVPPFPLLVKELSDHGTIATHELAVKQGVAGMQWQLREGAGGEAEPTRDQRQLGNQRGTKMAMSNACAEIATEWLAGGPHSRRPEEALVGTIEHEEEHGVEAMHKGQLLAAAAAAAEADNDSATQPPLPTCVVDFWERLENATKGIETTMKWDGTRAAKRGMTMYQISQLEAIYGEAKRVLDGSDDGDDDEAELERFEVQKALESAWLHIDTLESEGPVQAPPWGWRIAAISHRSSGCVCMETLGRGPDDP</sequence>
<protein>
    <submittedName>
        <fullName evidence="2">Uncharacterized protein</fullName>
    </submittedName>
</protein>
<dbReference type="EMBL" id="CAUYUJ010017751">
    <property type="protein sequence ID" value="CAK0877567.1"/>
    <property type="molecule type" value="Genomic_DNA"/>
</dbReference>